<dbReference type="OrthoDB" id="46564at2759"/>
<dbReference type="Gene3D" id="3.40.50.150">
    <property type="entry name" value="Vaccinia Virus protein VP39"/>
    <property type="match status" value="1"/>
</dbReference>
<dbReference type="VEuPathDB" id="AmoebaDB:NAEGRDRAFT_30064"/>
<dbReference type="InterPro" id="IPR019410">
    <property type="entry name" value="Methyltransf_16"/>
</dbReference>
<dbReference type="Proteomes" id="UP000006671">
    <property type="component" value="Unassembled WGS sequence"/>
</dbReference>
<dbReference type="AlphaFoldDB" id="D2V064"/>
<dbReference type="InterPro" id="IPR029063">
    <property type="entry name" value="SAM-dependent_MTases_sf"/>
</dbReference>
<gene>
    <name evidence="1" type="ORF">NAEGRDRAFT_30064</name>
</gene>
<protein>
    <submittedName>
        <fullName evidence="1">Predicted protein</fullName>
    </submittedName>
</protein>
<dbReference type="OMA" id="VGHNPLW"/>
<organism evidence="2">
    <name type="scientific">Naegleria gruberi</name>
    <name type="common">Amoeba</name>
    <dbReference type="NCBI Taxonomy" id="5762"/>
    <lineage>
        <taxon>Eukaryota</taxon>
        <taxon>Discoba</taxon>
        <taxon>Heterolobosea</taxon>
        <taxon>Tetramitia</taxon>
        <taxon>Eutetramitia</taxon>
        <taxon>Vahlkampfiidae</taxon>
        <taxon>Naegleria</taxon>
    </lineage>
</organism>
<proteinExistence type="predicted"/>
<dbReference type="Pfam" id="PF10294">
    <property type="entry name" value="Methyltransf_16"/>
    <property type="match status" value="1"/>
</dbReference>
<dbReference type="RefSeq" id="XP_002682219.1">
    <property type="nucleotide sequence ID" value="XM_002682173.1"/>
</dbReference>
<feature type="non-terminal residue" evidence="1">
    <location>
        <position position="1"/>
    </location>
</feature>
<dbReference type="eggNOG" id="KOG2920">
    <property type="taxonomic scope" value="Eukaryota"/>
</dbReference>
<dbReference type="CDD" id="cd02440">
    <property type="entry name" value="AdoMet_MTases"/>
    <property type="match status" value="1"/>
</dbReference>
<accession>D2V064</accession>
<evidence type="ECO:0000313" key="1">
    <source>
        <dbReference type="EMBL" id="EFC49475.1"/>
    </source>
</evidence>
<evidence type="ECO:0000313" key="2">
    <source>
        <dbReference type="Proteomes" id="UP000006671"/>
    </source>
</evidence>
<name>D2V064_NAEGR</name>
<dbReference type="FunCoup" id="D2V064">
    <property type="interactions" value="110"/>
</dbReference>
<reference evidence="1 2" key="1">
    <citation type="journal article" date="2010" name="Cell">
        <title>The genome of Naegleria gruberi illuminates early eukaryotic versatility.</title>
        <authorList>
            <person name="Fritz-Laylin L.K."/>
            <person name="Prochnik S.E."/>
            <person name="Ginger M.L."/>
            <person name="Dacks J.B."/>
            <person name="Carpenter M.L."/>
            <person name="Field M.C."/>
            <person name="Kuo A."/>
            <person name="Paredez A."/>
            <person name="Chapman J."/>
            <person name="Pham J."/>
            <person name="Shu S."/>
            <person name="Neupane R."/>
            <person name="Cipriano M."/>
            <person name="Mancuso J."/>
            <person name="Tu H."/>
            <person name="Salamov A."/>
            <person name="Lindquist E."/>
            <person name="Shapiro H."/>
            <person name="Lucas S."/>
            <person name="Grigoriev I.V."/>
            <person name="Cande W.Z."/>
            <person name="Fulton C."/>
            <person name="Rokhsar D.S."/>
            <person name="Dawson S.C."/>
        </authorList>
    </citation>
    <scope>NUCLEOTIDE SEQUENCE [LARGE SCALE GENOMIC DNA]</scope>
    <source>
        <strain evidence="1 2">NEG-M</strain>
    </source>
</reference>
<keyword evidence="2" id="KW-1185">Reference proteome</keyword>
<dbReference type="EMBL" id="GG738847">
    <property type="protein sequence ID" value="EFC49475.1"/>
    <property type="molecule type" value="Genomic_DNA"/>
</dbReference>
<dbReference type="GeneID" id="8855281"/>
<dbReference type="GO" id="GO:0005737">
    <property type="term" value="C:cytoplasm"/>
    <property type="evidence" value="ECO:0007669"/>
    <property type="project" value="TreeGrafter"/>
</dbReference>
<dbReference type="PANTHER" id="PTHR14614:SF10">
    <property type="entry name" value="PROTEIN N-TERMINAL AND LYSINE N-METHYLTRANSFERASE EFM7"/>
    <property type="match status" value="1"/>
</dbReference>
<dbReference type="SUPFAM" id="SSF53335">
    <property type="entry name" value="S-adenosyl-L-methionine-dependent methyltransferases"/>
    <property type="match status" value="1"/>
</dbReference>
<dbReference type="STRING" id="5762.D2V064"/>
<sequence length="203" mass="23267">HSLWGNYLWNSARCLCQYFYENPSAIQGKTVIELGAAGGLPSLACGKLGAKKVIITDIDDGDLIPNLKRNVALNFDEDNTVMEVRGHAWGEKLEQTFGKGEEKETFDIILLSDLLFNHFCHSQLLDSCEYLSHPNTLIYVGYSHHRPWLIKEDMNLFKLATERGFKVEYGFQRKYPPMFENDPGDYEERSTVHVQIMRPPSHN</sequence>
<dbReference type="InParanoid" id="D2V064"/>
<dbReference type="PANTHER" id="PTHR14614">
    <property type="entry name" value="HEPATOCELLULAR CARCINOMA-ASSOCIATED ANTIGEN"/>
    <property type="match status" value="1"/>
</dbReference>
<dbReference type="KEGG" id="ngr:NAEGRDRAFT_30064"/>